<dbReference type="Pfam" id="PF00899">
    <property type="entry name" value="ThiF"/>
    <property type="match status" value="1"/>
</dbReference>
<dbReference type="EMBL" id="QXIS01000032">
    <property type="protein sequence ID" value="RIE05878.1"/>
    <property type="molecule type" value="Genomic_DNA"/>
</dbReference>
<sequence>MTAMTPLVYVLEEQIRDLLSQTGDVRLVDGVAYGFDDWTVFHAYTEKPYSTPSGRICPCVAMRSDAAGFVDEEKLMLQVRSRVDPDGDPIVVLLAGTDAGGSPSCRALVLTEKGVAGADARFVPRRSELFSRNTGLLETSALADKKVVIVGLGSGGSPIALELARAGIGHFTLIDFDRLELGNISRHVCGVNDLGRYKTLAVRDQVLQKNPYAKVSTMEINVNQSLGQVEDAVAACDLLIVASDNDQSRFNLNQMSLNNNKVTLYGRAITRAAGGDVLRVRPWKGPCYNCVFSSGLIDGREEEMSQKRQALAVLPAYVEEDKINTMIQVGLSSDIAPIANMMVKMALVELSRGIETGMSTVDEDLASDFYVWANRREEAYANWPRMGFKWTHPSILRWYGARIDRDLDCLVCGGHLEEEPTT</sequence>
<evidence type="ECO:0000313" key="3">
    <source>
        <dbReference type="Proteomes" id="UP000266328"/>
    </source>
</evidence>
<dbReference type="InterPro" id="IPR000594">
    <property type="entry name" value="ThiF_NAD_FAD-bd"/>
</dbReference>
<keyword evidence="3" id="KW-1185">Reference proteome</keyword>
<name>A0A398CZC1_9BACT</name>
<gene>
    <name evidence="2" type="ORF">SMC7_05625</name>
</gene>
<evidence type="ECO:0000313" key="2">
    <source>
        <dbReference type="EMBL" id="RIE05878.1"/>
    </source>
</evidence>
<dbReference type="GO" id="GO:0016779">
    <property type="term" value="F:nucleotidyltransferase activity"/>
    <property type="evidence" value="ECO:0007669"/>
    <property type="project" value="UniProtKB-KW"/>
</dbReference>
<dbReference type="PANTHER" id="PTHR43267:SF3">
    <property type="entry name" value="THIF PROTEIN"/>
    <property type="match status" value="1"/>
</dbReference>
<accession>A0A398CZC1</accession>
<organism evidence="2 3">
    <name type="scientific">Candidatus Cryosericum terrychapinii</name>
    <dbReference type="NCBI Taxonomy" id="2290919"/>
    <lineage>
        <taxon>Bacteria</taxon>
        <taxon>Pseudomonadati</taxon>
        <taxon>Caldisericota/Cryosericota group</taxon>
        <taxon>Candidatus Cryosericota</taxon>
        <taxon>Candidatus Cryosericia</taxon>
        <taxon>Candidatus Cryosericales</taxon>
        <taxon>Candidatus Cryosericaceae</taxon>
        <taxon>Candidatus Cryosericum</taxon>
    </lineage>
</organism>
<dbReference type="GO" id="GO:0061504">
    <property type="term" value="P:cyclic threonylcarbamoyladenosine biosynthetic process"/>
    <property type="evidence" value="ECO:0007669"/>
    <property type="project" value="TreeGrafter"/>
</dbReference>
<dbReference type="GO" id="GO:0061503">
    <property type="term" value="F:tRNA threonylcarbamoyladenosine dehydratase"/>
    <property type="evidence" value="ECO:0007669"/>
    <property type="project" value="TreeGrafter"/>
</dbReference>
<keyword evidence="2" id="KW-0548">Nucleotidyltransferase</keyword>
<dbReference type="InterPro" id="IPR045886">
    <property type="entry name" value="ThiF/MoeB/HesA"/>
</dbReference>
<protein>
    <submittedName>
        <fullName evidence="2">ThiF family adenylyltransferase</fullName>
    </submittedName>
</protein>
<feature type="domain" description="THIF-type NAD/FAD binding fold" evidence="1">
    <location>
        <begin position="135"/>
        <end position="331"/>
    </location>
</feature>
<keyword evidence="2" id="KW-0808">Transferase</keyword>
<dbReference type="Proteomes" id="UP000266328">
    <property type="component" value="Unassembled WGS sequence"/>
</dbReference>
<proteinExistence type="predicted"/>
<comment type="caution">
    <text evidence="2">The sequence shown here is derived from an EMBL/GenBank/DDBJ whole genome shotgun (WGS) entry which is preliminary data.</text>
</comment>
<dbReference type="AlphaFoldDB" id="A0A398CZC1"/>
<dbReference type="PANTHER" id="PTHR43267">
    <property type="entry name" value="TRNA THREONYLCARBAMOYLADENOSINE DEHYDRATASE"/>
    <property type="match status" value="1"/>
</dbReference>
<dbReference type="GO" id="GO:0008641">
    <property type="term" value="F:ubiquitin-like modifier activating enzyme activity"/>
    <property type="evidence" value="ECO:0007669"/>
    <property type="project" value="InterPro"/>
</dbReference>
<dbReference type="InterPro" id="IPR035985">
    <property type="entry name" value="Ubiquitin-activating_enz"/>
</dbReference>
<evidence type="ECO:0000259" key="1">
    <source>
        <dbReference type="Pfam" id="PF00899"/>
    </source>
</evidence>
<dbReference type="Gene3D" id="3.40.50.720">
    <property type="entry name" value="NAD(P)-binding Rossmann-like Domain"/>
    <property type="match status" value="1"/>
</dbReference>
<dbReference type="SUPFAM" id="SSF69572">
    <property type="entry name" value="Activating enzymes of the ubiquitin-like proteins"/>
    <property type="match status" value="1"/>
</dbReference>
<reference evidence="2 3" key="1">
    <citation type="submission" date="2018-09" db="EMBL/GenBank/DDBJ databases">
        <title>Discovery and Ecogenomic Context for Candidatus Cryosericales, a Global Caldiserica Order Active in Thawing Permafrost.</title>
        <authorList>
            <person name="Martinez M.A."/>
            <person name="Woodcroft B.J."/>
            <person name="Ignacio Espinoza J.C."/>
            <person name="Zayed A."/>
            <person name="Singleton C.M."/>
            <person name="Boyd J."/>
            <person name="Li Y.-F."/>
            <person name="Purvine S."/>
            <person name="Maughan H."/>
            <person name="Hodgkins S.B."/>
            <person name="Anderson D."/>
            <person name="Sederholm M."/>
            <person name="Temperton B."/>
            <person name="Saleska S.R."/>
            <person name="Tyson G.W."/>
            <person name="Rich V.I."/>
        </authorList>
    </citation>
    <scope>NUCLEOTIDE SEQUENCE [LARGE SCALE GENOMIC DNA]</scope>
    <source>
        <strain evidence="2 3">SMC7</strain>
    </source>
</reference>